<evidence type="ECO:0000313" key="7">
    <source>
        <dbReference type="Proteomes" id="UP000182836"/>
    </source>
</evidence>
<dbReference type="SMART" id="SM00710">
    <property type="entry name" value="PbH1"/>
    <property type="match status" value="7"/>
</dbReference>
<keyword evidence="4" id="KW-0812">Transmembrane</keyword>
<dbReference type="SUPFAM" id="SSF51126">
    <property type="entry name" value="Pectin lyase-like"/>
    <property type="match status" value="1"/>
</dbReference>
<dbReference type="EMBL" id="FNED01000032">
    <property type="protein sequence ID" value="SDJ91256.1"/>
    <property type="molecule type" value="Genomic_DNA"/>
</dbReference>
<organism evidence="6 7">
    <name type="scientific">Aneurinibacillus migulanus</name>
    <name type="common">Bacillus migulanus</name>
    <dbReference type="NCBI Taxonomy" id="47500"/>
    <lineage>
        <taxon>Bacteria</taxon>
        <taxon>Bacillati</taxon>
        <taxon>Bacillota</taxon>
        <taxon>Bacilli</taxon>
        <taxon>Bacillales</taxon>
        <taxon>Paenibacillaceae</taxon>
        <taxon>Aneurinibacillus group</taxon>
        <taxon>Aneurinibacillus</taxon>
    </lineage>
</organism>
<feature type="domain" description="Carbohydrate-binding/sugar hydrolysis" evidence="5">
    <location>
        <begin position="243"/>
        <end position="389"/>
    </location>
</feature>
<dbReference type="NCBIfam" id="TIGR03804">
    <property type="entry name" value="para_beta_helix"/>
    <property type="match status" value="2"/>
</dbReference>
<dbReference type="AlphaFoldDB" id="A0A1G8XLE1"/>
<dbReference type="InterPro" id="IPR026464">
    <property type="entry name" value="NosD_copper_fam"/>
</dbReference>
<evidence type="ECO:0000256" key="2">
    <source>
        <dbReference type="ARBA" id="ARBA00022737"/>
    </source>
</evidence>
<feature type="transmembrane region" description="Helical" evidence="4">
    <location>
        <begin position="35"/>
        <end position="54"/>
    </location>
</feature>
<keyword evidence="2" id="KW-0677">Repeat</keyword>
<dbReference type="InterPro" id="IPR011050">
    <property type="entry name" value="Pectin_lyase_fold/virulence"/>
</dbReference>
<proteinExistence type="predicted"/>
<dbReference type="InterPro" id="IPR007742">
    <property type="entry name" value="NosD_dom"/>
</dbReference>
<dbReference type="InterPro" id="IPR012334">
    <property type="entry name" value="Pectin_lyas_fold"/>
</dbReference>
<dbReference type="Pfam" id="PF05048">
    <property type="entry name" value="NosD"/>
    <property type="match status" value="1"/>
</dbReference>
<dbReference type="InterPro" id="IPR006626">
    <property type="entry name" value="PbH1"/>
</dbReference>
<accession>A0A1G8XLE1</accession>
<name>A0A1G8XLE1_ANEMI</name>
<evidence type="ECO:0000313" key="6">
    <source>
        <dbReference type="EMBL" id="SDJ91256.1"/>
    </source>
</evidence>
<dbReference type="InterPro" id="IPR051550">
    <property type="entry name" value="SCF-Subunits/Alg-Epimerases"/>
</dbReference>
<dbReference type="InterPro" id="IPR006633">
    <property type="entry name" value="Carb-bd_sugar_hydrolysis-dom"/>
</dbReference>
<dbReference type="Gene3D" id="2.160.20.10">
    <property type="entry name" value="Single-stranded right-handed beta-helix, Pectin lyase-like"/>
    <property type="match status" value="1"/>
</dbReference>
<keyword evidence="4" id="KW-0472">Membrane</keyword>
<sequence length="437" mass="48427">MVSSYSFRNLFTVLTPLVTIIERSKLRRTIMEGVFIERVIVLLLFSFFTAMSYAHAEQEVSIEQLITQAKPRQTVIVPSGIYKGPLTIDKPVILQAKPGAILEGNGMGSVLTITANGVTVEGLTIRNSGQDVTAHDAGILIQGNDTIVRNNNIQDTLFGIHLDRSSACLVSDNFIQGDKEAPVARRGNGIQITAGGKHTIERNRLTEVQDGVYFDQTVRNTVKQNTVQNSRYGYHVMFSDDNRIVSNVTEDSVIGAMIMSARGIEVQDNIFRDQLDVQGCGLFLYDVQNGLVKGNKLLNNTTGITMDTVQDTLLQKNLVAYNAMGVKREGEIEATHLTENAFIANVRQIGGGTNWSTEVWSRQAHGNYWDDYRGWDFNKDGVGDGAYRMADDMLKAFEDNPLLGIFYAGPLHQLMDQIASAYPVVDEYPLMNVPFTE</sequence>
<dbReference type="SMART" id="SM00722">
    <property type="entry name" value="CASH"/>
    <property type="match status" value="2"/>
</dbReference>
<evidence type="ECO:0000256" key="3">
    <source>
        <dbReference type="ARBA" id="ARBA00022786"/>
    </source>
</evidence>
<evidence type="ECO:0000256" key="4">
    <source>
        <dbReference type="SAM" id="Phobius"/>
    </source>
</evidence>
<keyword evidence="3" id="KW-0833">Ubl conjugation pathway</keyword>
<dbReference type="PANTHER" id="PTHR22990">
    <property type="entry name" value="F-BOX ONLY PROTEIN"/>
    <property type="match status" value="1"/>
</dbReference>
<protein>
    <submittedName>
        <fullName evidence="6">Nitrous oxidase accessory protein</fullName>
    </submittedName>
</protein>
<evidence type="ECO:0000256" key="1">
    <source>
        <dbReference type="ARBA" id="ARBA00004906"/>
    </source>
</evidence>
<dbReference type="Proteomes" id="UP000182836">
    <property type="component" value="Unassembled WGS sequence"/>
</dbReference>
<dbReference type="NCBIfam" id="TIGR04247">
    <property type="entry name" value="NosD_copper_fam"/>
    <property type="match status" value="1"/>
</dbReference>
<keyword evidence="4" id="KW-1133">Transmembrane helix</keyword>
<reference evidence="6 7" key="1">
    <citation type="submission" date="2016-10" db="EMBL/GenBank/DDBJ databases">
        <authorList>
            <person name="de Groot N.N."/>
        </authorList>
    </citation>
    <scope>NUCLEOTIDE SEQUENCE [LARGE SCALE GENOMIC DNA]</scope>
    <source>
        <strain evidence="6 7">DSM 2895</strain>
    </source>
</reference>
<gene>
    <name evidence="6" type="ORF">SAMN04487909_13226</name>
</gene>
<dbReference type="PANTHER" id="PTHR22990:SF15">
    <property type="entry name" value="F-BOX ONLY PROTEIN 10"/>
    <property type="match status" value="1"/>
</dbReference>
<dbReference type="InterPro" id="IPR022441">
    <property type="entry name" value="Para_beta_helix_rpt-2"/>
</dbReference>
<comment type="pathway">
    <text evidence="1">Protein modification; protein ubiquitination.</text>
</comment>
<evidence type="ECO:0000259" key="5">
    <source>
        <dbReference type="SMART" id="SM00722"/>
    </source>
</evidence>
<feature type="domain" description="Carbohydrate-binding/sugar hydrolysis" evidence="5">
    <location>
        <begin position="77"/>
        <end position="215"/>
    </location>
</feature>